<evidence type="ECO:0000313" key="4">
    <source>
        <dbReference type="Proteomes" id="UP000316270"/>
    </source>
</evidence>
<name>A0A517LM87_9PEZI</name>
<proteinExistence type="predicted"/>
<feature type="region of interest" description="Disordered" evidence="1">
    <location>
        <begin position="592"/>
        <end position="650"/>
    </location>
</feature>
<feature type="transmembrane region" description="Helical" evidence="2">
    <location>
        <begin position="180"/>
        <end position="200"/>
    </location>
</feature>
<keyword evidence="2" id="KW-0472">Membrane</keyword>
<feature type="transmembrane region" description="Helical" evidence="2">
    <location>
        <begin position="60"/>
        <end position="79"/>
    </location>
</feature>
<feature type="transmembrane region" description="Helical" evidence="2">
    <location>
        <begin position="135"/>
        <end position="160"/>
    </location>
</feature>
<keyword evidence="4" id="KW-1185">Reference proteome</keyword>
<keyword evidence="2" id="KW-0812">Transmembrane</keyword>
<evidence type="ECO:0000256" key="2">
    <source>
        <dbReference type="SAM" id="Phobius"/>
    </source>
</evidence>
<feature type="transmembrane region" description="Helical" evidence="2">
    <location>
        <begin position="298"/>
        <end position="317"/>
    </location>
</feature>
<evidence type="ECO:0000256" key="1">
    <source>
        <dbReference type="SAM" id="MobiDB-lite"/>
    </source>
</evidence>
<evidence type="ECO:0000313" key="3">
    <source>
        <dbReference type="EMBL" id="QDS76758.1"/>
    </source>
</evidence>
<feature type="compositionally biased region" description="Basic and acidic residues" evidence="1">
    <location>
        <begin position="641"/>
        <end position="650"/>
    </location>
</feature>
<reference evidence="3 4" key="1">
    <citation type="submission" date="2019-07" db="EMBL/GenBank/DDBJ databases">
        <title>Finished genome of Venturia effusa.</title>
        <authorList>
            <person name="Young C.A."/>
            <person name="Cox M.P."/>
            <person name="Ganley A.R.D."/>
            <person name="David W.J."/>
        </authorList>
    </citation>
    <scope>NUCLEOTIDE SEQUENCE [LARGE SCALE GENOMIC DNA]</scope>
    <source>
        <strain evidence="4">albino</strain>
    </source>
</reference>
<feature type="compositionally biased region" description="Low complexity" evidence="1">
    <location>
        <begin position="618"/>
        <end position="633"/>
    </location>
</feature>
<accession>A0A517LM87</accession>
<keyword evidence="2" id="KW-1133">Transmembrane helix</keyword>
<gene>
    <name evidence="3" type="ORF">FKW77_001654</name>
</gene>
<dbReference type="STRING" id="50376.A0A517LM87"/>
<dbReference type="EMBL" id="CP042200">
    <property type="protein sequence ID" value="QDS76758.1"/>
    <property type="molecule type" value="Genomic_DNA"/>
</dbReference>
<organism evidence="3 4">
    <name type="scientific">Venturia effusa</name>
    <dbReference type="NCBI Taxonomy" id="50376"/>
    <lineage>
        <taxon>Eukaryota</taxon>
        <taxon>Fungi</taxon>
        <taxon>Dikarya</taxon>
        <taxon>Ascomycota</taxon>
        <taxon>Pezizomycotina</taxon>
        <taxon>Dothideomycetes</taxon>
        <taxon>Pleosporomycetidae</taxon>
        <taxon>Venturiales</taxon>
        <taxon>Venturiaceae</taxon>
        <taxon>Venturia</taxon>
    </lineage>
</organism>
<feature type="transmembrane region" description="Helical" evidence="2">
    <location>
        <begin position="221"/>
        <end position="244"/>
    </location>
</feature>
<dbReference type="Proteomes" id="UP000316270">
    <property type="component" value="Chromosome 16"/>
</dbReference>
<feature type="transmembrane region" description="Helical" evidence="2">
    <location>
        <begin position="108"/>
        <end position="126"/>
    </location>
</feature>
<dbReference type="OrthoDB" id="5368516at2759"/>
<feature type="transmembrane region" description="Helical" evidence="2">
    <location>
        <begin position="264"/>
        <end position="286"/>
    </location>
</feature>
<protein>
    <submittedName>
        <fullName evidence="3">Uncharacterized protein</fullName>
    </submittedName>
</protein>
<dbReference type="AlphaFoldDB" id="A0A517LM87"/>
<sequence>MNPALFSWLDARAENGTGRTRKLGMEALSRGPLYGLTNGTREIVDGLVLDKVQQVRYMHMAFGSISIVLVVYIILRIWYDSWRASKLSPSLRRKQFDFLWKLHPAESFPLLLGFFLLIQQVSFLVIQGSALNEIFVVNCAVSSQIVFTQIFVIGYIHFVFGLEMTIRSLRRTRFAPRSKYMTSVCTIVALLMSVLTWLSTRLRMPRNKCFGDLIWRSIRSAPLGVVICSFLIPSFIMMAAIIALQLHRTINVDPNERVAGTRMVYYLLLSAILYTLVLPFWVQAVLSSFDKDLSSSRVAEFILFIVGAVVAFTHLFLRANAARTAIRPSDLPWQERRGLRLFGPSDLELMRISSPIIKQAYRPDEKVSARWMSIDETVKTGAPLKSDLIAPVLLQKATAKGSPWPVAEPIPPPKDQPIKSPIALKSATVPRKTSHHQRQASYSLFPGSDDLRLPASVYTPGTMSKASVSALAPTFTNPFAGTSPTATDDRALLPPRMPWKAGHRRGSSADSMATVQIGIRLSTAPAALAASGINSSLPLARLGILESVSSVGTSPSPRFKVPFDPKSPLSPRQQTAISDYAWLDITDSPSSLNSSLRTQMAPRATAESNRNEIAILERSGSIGRQGSIRSRPGFLSPPTPDRARQESSFF</sequence>